<keyword evidence="3" id="KW-1185">Reference proteome</keyword>
<feature type="compositionally biased region" description="Basic and acidic residues" evidence="1">
    <location>
        <begin position="1"/>
        <end position="15"/>
    </location>
</feature>
<feature type="region of interest" description="Disordered" evidence="1">
    <location>
        <begin position="1"/>
        <end position="92"/>
    </location>
</feature>
<dbReference type="EMBL" id="JBHSIS010000010">
    <property type="protein sequence ID" value="MFC4856234.1"/>
    <property type="molecule type" value="Genomic_DNA"/>
</dbReference>
<organism evidence="2 3">
    <name type="scientific">Actinophytocola glycyrrhizae</name>
    <dbReference type="NCBI Taxonomy" id="2044873"/>
    <lineage>
        <taxon>Bacteria</taxon>
        <taxon>Bacillati</taxon>
        <taxon>Actinomycetota</taxon>
        <taxon>Actinomycetes</taxon>
        <taxon>Pseudonocardiales</taxon>
        <taxon>Pseudonocardiaceae</taxon>
    </lineage>
</organism>
<sequence length="92" mass="10359">MRDRADGDPVEHFLEDGVAPPVIGGGPPESPFDIEPDPEPQGRHGQQHEPGYRAQRQEPPTSPIPVVRNVPREQEEPKRRSWVARMLRLPGK</sequence>
<evidence type="ECO:0000313" key="2">
    <source>
        <dbReference type="EMBL" id="MFC4856234.1"/>
    </source>
</evidence>
<protein>
    <submittedName>
        <fullName evidence="2">Uncharacterized protein</fullName>
    </submittedName>
</protein>
<comment type="caution">
    <text evidence="2">The sequence shown here is derived from an EMBL/GenBank/DDBJ whole genome shotgun (WGS) entry which is preliminary data.</text>
</comment>
<evidence type="ECO:0000256" key="1">
    <source>
        <dbReference type="SAM" id="MobiDB-lite"/>
    </source>
</evidence>
<evidence type="ECO:0000313" key="3">
    <source>
        <dbReference type="Proteomes" id="UP001595859"/>
    </source>
</evidence>
<name>A0ABV9S603_9PSEU</name>
<feature type="compositionally biased region" description="Basic and acidic residues" evidence="1">
    <location>
        <begin position="40"/>
        <end position="51"/>
    </location>
</feature>
<feature type="compositionally biased region" description="Basic and acidic residues" evidence="1">
    <location>
        <begin position="70"/>
        <end position="79"/>
    </location>
</feature>
<proteinExistence type="predicted"/>
<accession>A0ABV9S603</accession>
<reference evidence="3" key="1">
    <citation type="journal article" date="2019" name="Int. J. Syst. Evol. Microbiol.">
        <title>The Global Catalogue of Microorganisms (GCM) 10K type strain sequencing project: providing services to taxonomists for standard genome sequencing and annotation.</title>
        <authorList>
            <consortium name="The Broad Institute Genomics Platform"/>
            <consortium name="The Broad Institute Genome Sequencing Center for Infectious Disease"/>
            <person name="Wu L."/>
            <person name="Ma J."/>
        </authorList>
    </citation>
    <scope>NUCLEOTIDE SEQUENCE [LARGE SCALE GENOMIC DNA]</scope>
    <source>
        <strain evidence="3">ZS-22-S1</strain>
    </source>
</reference>
<dbReference type="Proteomes" id="UP001595859">
    <property type="component" value="Unassembled WGS sequence"/>
</dbReference>
<dbReference type="RefSeq" id="WP_378058216.1">
    <property type="nucleotide sequence ID" value="NZ_JBHSIS010000010.1"/>
</dbReference>
<gene>
    <name evidence="2" type="ORF">ACFPCV_22250</name>
</gene>